<dbReference type="PANTHER" id="PTHR30154">
    <property type="entry name" value="LEUCINE-RESPONSIVE REGULATORY PROTEIN"/>
    <property type="match status" value="1"/>
</dbReference>
<organism evidence="6 8">
    <name type="scientific">Alteromonas stellipolaris</name>
    <dbReference type="NCBI Taxonomy" id="233316"/>
    <lineage>
        <taxon>Bacteria</taxon>
        <taxon>Pseudomonadati</taxon>
        <taxon>Pseudomonadota</taxon>
        <taxon>Gammaproteobacteria</taxon>
        <taxon>Alteromonadales</taxon>
        <taxon>Alteromonadaceae</taxon>
        <taxon>Alteromonas/Salinimonas group</taxon>
        <taxon>Alteromonas</taxon>
    </lineage>
</organism>
<keyword evidence="1" id="KW-0805">Transcription regulation</keyword>
<dbReference type="SUPFAM" id="SSF46785">
    <property type="entry name" value="Winged helix' DNA-binding domain"/>
    <property type="match status" value="1"/>
</dbReference>
<dbReference type="InterPro" id="IPR011991">
    <property type="entry name" value="ArsR-like_HTH"/>
</dbReference>
<reference evidence="5 7" key="1">
    <citation type="submission" date="2015-12" db="EMBL/GenBank/DDBJ databases">
        <title>Intraspecies pangenome expansion in the marine bacterium Alteromonas.</title>
        <authorList>
            <person name="Lopez-Perez M."/>
            <person name="Rodriguez-Valera F."/>
        </authorList>
    </citation>
    <scope>NUCLEOTIDE SEQUENCE [LARGE SCALE GENOMIC DNA]</scope>
    <source>
        <strain evidence="5 7">LMG 21861</strain>
    </source>
</reference>
<dbReference type="KEGG" id="asq:AVL57_18150"/>
<dbReference type="RefSeq" id="WP_057789314.1">
    <property type="nucleotide sequence ID" value="NZ_CANLMS010000010.1"/>
</dbReference>
<accession>A0AAW7Z682</accession>
<dbReference type="Proteomes" id="UP000056750">
    <property type="component" value="Chromosome"/>
</dbReference>
<dbReference type="AlphaFoldDB" id="A0AAW7Z682"/>
<reference evidence="6" key="2">
    <citation type="submission" date="2023-07" db="EMBL/GenBank/DDBJ databases">
        <title>Genome content predicts the carbon catabolic preferences of heterotrophic bacteria.</title>
        <authorList>
            <person name="Gralka M."/>
        </authorList>
    </citation>
    <scope>NUCLEOTIDE SEQUENCE</scope>
    <source>
        <strain evidence="6">F2M12</strain>
    </source>
</reference>
<evidence type="ECO:0000256" key="1">
    <source>
        <dbReference type="ARBA" id="ARBA00023015"/>
    </source>
</evidence>
<dbReference type="Proteomes" id="UP001170717">
    <property type="component" value="Unassembled WGS sequence"/>
</dbReference>
<dbReference type="CDD" id="cd00090">
    <property type="entry name" value="HTH_ARSR"/>
    <property type="match status" value="1"/>
</dbReference>
<feature type="domain" description="HTH asnC-type" evidence="4">
    <location>
        <begin position="7"/>
        <end position="73"/>
    </location>
</feature>
<proteinExistence type="predicted"/>
<dbReference type="Pfam" id="PF13412">
    <property type="entry name" value="HTH_24"/>
    <property type="match status" value="1"/>
</dbReference>
<dbReference type="PANTHER" id="PTHR30154:SF34">
    <property type="entry name" value="TRANSCRIPTIONAL REGULATOR AZLB"/>
    <property type="match status" value="1"/>
</dbReference>
<sequence>MKKIIHLDSYNQKILAILHLQADLTNVELAGRVNLSPSACFQRVKALKEAGYFRTFHADVNIEAMCEHVFAYVEFTLHDNSAPFKRRFIAAIQEIPEFMDCMQITGKVDYVSFSCFANIAKLNDACTLLSDREELGIKRIENRIILSREKFFLGYPLAQLKWLDKAEVSMSDHASDR</sequence>
<evidence type="ECO:0000259" key="4">
    <source>
        <dbReference type="PROSITE" id="PS50956"/>
    </source>
</evidence>
<keyword evidence="3" id="KW-0804">Transcription</keyword>
<dbReference type="EMBL" id="CP013926">
    <property type="protein sequence ID" value="AMJ75712.1"/>
    <property type="molecule type" value="Genomic_DNA"/>
</dbReference>
<dbReference type="PRINTS" id="PR00033">
    <property type="entry name" value="HTHASNC"/>
</dbReference>
<dbReference type="InterPro" id="IPR019888">
    <property type="entry name" value="Tscrpt_reg_AsnC-like"/>
</dbReference>
<evidence type="ECO:0000313" key="5">
    <source>
        <dbReference type="EMBL" id="AMJ75712.1"/>
    </source>
</evidence>
<dbReference type="InterPro" id="IPR036390">
    <property type="entry name" value="WH_DNA-bd_sf"/>
</dbReference>
<dbReference type="Gene3D" id="1.10.10.10">
    <property type="entry name" value="Winged helix-like DNA-binding domain superfamily/Winged helix DNA-binding domain"/>
    <property type="match status" value="1"/>
</dbReference>
<evidence type="ECO:0000256" key="3">
    <source>
        <dbReference type="ARBA" id="ARBA00023163"/>
    </source>
</evidence>
<dbReference type="SUPFAM" id="SSF54909">
    <property type="entry name" value="Dimeric alpha+beta barrel"/>
    <property type="match status" value="1"/>
</dbReference>
<evidence type="ECO:0000313" key="8">
    <source>
        <dbReference type="Proteomes" id="UP001170717"/>
    </source>
</evidence>
<dbReference type="SMART" id="SM00344">
    <property type="entry name" value="HTH_ASNC"/>
    <property type="match status" value="1"/>
</dbReference>
<evidence type="ECO:0000313" key="6">
    <source>
        <dbReference type="EMBL" id="MDO6578670.1"/>
    </source>
</evidence>
<dbReference type="GO" id="GO:0006355">
    <property type="term" value="P:regulation of DNA-templated transcription"/>
    <property type="evidence" value="ECO:0007669"/>
    <property type="project" value="UniProtKB-ARBA"/>
</dbReference>
<dbReference type="InterPro" id="IPR036388">
    <property type="entry name" value="WH-like_DNA-bd_sf"/>
</dbReference>
<dbReference type="Gene3D" id="3.30.70.920">
    <property type="match status" value="1"/>
</dbReference>
<evidence type="ECO:0000313" key="7">
    <source>
        <dbReference type="Proteomes" id="UP000056750"/>
    </source>
</evidence>
<protein>
    <submittedName>
        <fullName evidence="5 6">AsnC family transcriptional regulator</fullName>
    </submittedName>
</protein>
<evidence type="ECO:0000256" key="2">
    <source>
        <dbReference type="ARBA" id="ARBA00023125"/>
    </source>
</evidence>
<dbReference type="InterPro" id="IPR019885">
    <property type="entry name" value="Tscrpt_reg_HTH_AsnC-type_CS"/>
</dbReference>
<keyword evidence="7" id="KW-1185">Reference proteome</keyword>
<name>A0AAW7Z682_9ALTE</name>
<dbReference type="GO" id="GO:0005829">
    <property type="term" value="C:cytosol"/>
    <property type="evidence" value="ECO:0007669"/>
    <property type="project" value="TreeGrafter"/>
</dbReference>
<dbReference type="EMBL" id="JAUOQI010000011">
    <property type="protein sequence ID" value="MDO6578670.1"/>
    <property type="molecule type" value="Genomic_DNA"/>
</dbReference>
<dbReference type="InterPro" id="IPR011008">
    <property type="entry name" value="Dimeric_a/b-barrel"/>
</dbReference>
<dbReference type="InterPro" id="IPR000485">
    <property type="entry name" value="AsnC-type_HTH_dom"/>
</dbReference>
<gene>
    <name evidence="5" type="ORF">AVL57_18150</name>
    <name evidence="6" type="ORF">Q4527_14795</name>
</gene>
<dbReference type="GO" id="GO:0043200">
    <property type="term" value="P:response to amino acid"/>
    <property type="evidence" value="ECO:0007669"/>
    <property type="project" value="TreeGrafter"/>
</dbReference>
<dbReference type="GO" id="GO:0043565">
    <property type="term" value="F:sequence-specific DNA binding"/>
    <property type="evidence" value="ECO:0007669"/>
    <property type="project" value="InterPro"/>
</dbReference>
<dbReference type="PROSITE" id="PS50956">
    <property type="entry name" value="HTH_ASNC_2"/>
    <property type="match status" value="1"/>
</dbReference>
<keyword evidence="2" id="KW-0238">DNA-binding</keyword>
<dbReference type="PROSITE" id="PS00519">
    <property type="entry name" value="HTH_ASNC_1"/>
    <property type="match status" value="1"/>
</dbReference>